<organism evidence="2 3">
    <name type="scientific">Alternaria alternata</name>
    <name type="common">Alternaria rot fungus</name>
    <name type="synonym">Torula alternata</name>
    <dbReference type="NCBI Taxonomy" id="5599"/>
    <lineage>
        <taxon>Eukaryota</taxon>
        <taxon>Fungi</taxon>
        <taxon>Dikarya</taxon>
        <taxon>Ascomycota</taxon>
        <taxon>Pezizomycotina</taxon>
        <taxon>Dothideomycetes</taxon>
        <taxon>Pleosporomycetidae</taxon>
        <taxon>Pleosporales</taxon>
        <taxon>Pleosporineae</taxon>
        <taxon>Pleosporaceae</taxon>
        <taxon>Alternaria</taxon>
        <taxon>Alternaria sect. Alternaria</taxon>
        <taxon>Alternaria alternata complex</taxon>
    </lineage>
</organism>
<protein>
    <recommendedName>
        <fullName evidence="1">Protein kinase domain-containing protein</fullName>
    </recommendedName>
</protein>
<dbReference type="Pfam" id="PF00069">
    <property type="entry name" value="Pkinase"/>
    <property type="match status" value="1"/>
</dbReference>
<gene>
    <name evidence="2" type="ORF">AA0117_g3794</name>
</gene>
<comment type="caution">
    <text evidence="2">The sequence shown here is derived from an EMBL/GenBank/DDBJ whole genome shotgun (WGS) entry which is preliminary data.</text>
</comment>
<dbReference type="PROSITE" id="PS50011">
    <property type="entry name" value="PROTEIN_KINASE_DOM"/>
    <property type="match status" value="1"/>
</dbReference>
<dbReference type="GO" id="GO:0004672">
    <property type="term" value="F:protein kinase activity"/>
    <property type="evidence" value="ECO:0007669"/>
    <property type="project" value="InterPro"/>
</dbReference>
<proteinExistence type="predicted"/>
<dbReference type="EMBL" id="PDXD01000005">
    <property type="protein sequence ID" value="RYN79525.1"/>
    <property type="molecule type" value="Genomic_DNA"/>
</dbReference>
<reference evidence="3" key="1">
    <citation type="journal article" date="2019" name="bioRxiv">
        <title>Genomics, evolutionary history and diagnostics of the Alternaria alternata species group including apple and Asian pear pathotypes.</title>
        <authorList>
            <person name="Armitage A.D."/>
            <person name="Cockerton H.M."/>
            <person name="Sreenivasaprasad S."/>
            <person name="Woodhall J.W."/>
            <person name="Lane C.R."/>
            <person name="Harrison R.J."/>
            <person name="Clarkson J.P."/>
        </authorList>
    </citation>
    <scope>NUCLEOTIDE SEQUENCE [LARGE SCALE GENOMIC DNA]</scope>
    <source>
        <strain evidence="3">FERA 1177</strain>
    </source>
</reference>
<evidence type="ECO:0000313" key="3">
    <source>
        <dbReference type="Proteomes" id="UP000291422"/>
    </source>
</evidence>
<dbReference type="AlphaFoldDB" id="A0A4V1WSH2"/>
<dbReference type="Gene3D" id="3.30.200.20">
    <property type="entry name" value="Phosphorylase Kinase, domain 1"/>
    <property type="match status" value="1"/>
</dbReference>
<accession>A0A4V1WSH2</accession>
<dbReference type="InterPro" id="IPR011009">
    <property type="entry name" value="Kinase-like_dom_sf"/>
</dbReference>
<name>A0A4V1WSH2_ALTAL</name>
<dbReference type="GO" id="GO:0005524">
    <property type="term" value="F:ATP binding"/>
    <property type="evidence" value="ECO:0007669"/>
    <property type="project" value="InterPro"/>
</dbReference>
<evidence type="ECO:0000259" key="1">
    <source>
        <dbReference type="PROSITE" id="PS50011"/>
    </source>
</evidence>
<feature type="domain" description="Protein kinase" evidence="1">
    <location>
        <begin position="18"/>
        <end position="119"/>
    </location>
</feature>
<evidence type="ECO:0000313" key="2">
    <source>
        <dbReference type="EMBL" id="RYN79525.1"/>
    </source>
</evidence>
<dbReference type="Proteomes" id="UP000291422">
    <property type="component" value="Unassembled WGS sequence"/>
</dbReference>
<dbReference type="SUPFAM" id="SSF56112">
    <property type="entry name" value="Protein kinase-like (PK-like)"/>
    <property type="match status" value="1"/>
</dbReference>
<dbReference type="InterPro" id="IPR000719">
    <property type="entry name" value="Prot_kinase_dom"/>
</dbReference>
<sequence>MLDILFNHCEFEGDEDVFEVNRHLGDGMVGVVEEVTIRSCEPPIVCARKKIARPKPLKLHQSIMTAFIREIRVMRQVDHRHCVRFLGSYTDSESVNILSTPVADMDMAAFLDKPIGDRE</sequence>